<comment type="caution">
    <text evidence="1">The sequence shown here is derived from an EMBL/GenBank/DDBJ whole genome shotgun (WGS) entry which is preliminary data.</text>
</comment>
<sequence>MSKEAFLTDQGYLSLKERTFSYNEKRSVYPLFMHNKGGDVHILALN</sequence>
<organism evidence="1 2">
    <name type="scientific">Bacteroides ovatus (strain ATCC 8483 / DSM 1896 / JCM 5824 / BCRC 10623 / CCUG 4943 / NCTC 11153)</name>
    <dbReference type="NCBI Taxonomy" id="411476"/>
    <lineage>
        <taxon>Bacteria</taxon>
        <taxon>Pseudomonadati</taxon>
        <taxon>Bacteroidota</taxon>
        <taxon>Bacteroidia</taxon>
        <taxon>Bacteroidales</taxon>
        <taxon>Bacteroidaceae</taxon>
        <taxon>Bacteroides</taxon>
    </lineage>
</organism>
<reference evidence="2" key="2">
    <citation type="submission" date="2007-04" db="EMBL/GenBank/DDBJ databases">
        <title>Draft genome sequence of Bacteroides ovatus (ATCC 8483).</title>
        <authorList>
            <person name="Sudarsanam P."/>
            <person name="Ley R."/>
            <person name="Guruge J."/>
            <person name="Turnbaugh P.J."/>
            <person name="Mahowald M."/>
            <person name="Liep D."/>
            <person name="Gordon J."/>
        </authorList>
    </citation>
    <scope>NUCLEOTIDE SEQUENCE [LARGE SCALE GENOMIC DNA]</scope>
    <source>
        <strain evidence="2">ATCC 8483 / DSM 1896 / JCM 5824 / BCRC 10623 / CCUG 4943 / NCTC 11153</strain>
    </source>
</reference>
<evidence type="ECO:0000313" key="1">
    <source>
        <dbReference type="EMBL" id="EDO10144.1"/>
    </source>
</evidence>
<evidence type="ECO:0000313" key="2">
    <source>
        <dbReference type="Proteomes" id="UP000005475"/>
    </source>
</evidence>
<name>A0AAN3D5E1_BACO1</name>
<proteinExistence type="predicted"/>
<accession>A0AAN3D5E1</accession>
<dbReference type="EMBL" id="AAXF02000053">
    <property type="protein sequence ID" value="EDO10144.1"/>
    <property type="molecule type" value="Genomic_DNA"/>
</dbReference>
<reference evidence="1 2" key="1">
    <citation type="submission" date="2007-03" db="EMBL/GenBank/DDBJ databases">
        <authorList>
            <person name="Fulton L."/>
            <person name="Clifton S."/>
            <person name="Fulton B."/>
            <person name="Xu J."/>
            <person name="Minx P."/>
            <person name="Pepin K.H."/>
            <person name="Johnson M."/>
            <person name="Thiruvilangam P."/>
            <person name="Bhonagiri V."/>
            <person name="Nash W.E."/>
            <person name="Mardis E.R."/>
            <person name="Wilson R.K."/>
        </authorList>
    </citation>
    <scope>NUCLEOTIDE SEQUENCE [LARGE SCALE GENOMIC DNA]</scope>
    <source>
        <strain evidence="2">ATCC 8483 / DSM 1896 / JCM 5824 / BCRC 10623 / CCUG 4943 / NCTC 11153</strain>
    </source>
</reference>
<protein>
    <submittedName>
        <fullName evidence="1">Uncharacterized protein</fullName>
    </submittedName>
</protein>
<dbReference type="Proteomes" id="UP000005475">
    <property type="component" value="Unassembled WGS sequence"/>
</dbReference>
<gene>
    <name evidence="1" type="ORF">BACOVA_04525</name>
</gene>
<dbReference type="AlphaFoldDB" id="A0AAN3D5E1"/>